<keyword evidence="3" id="KW-1185">Reference proteome</keyword>
<dbReference type="AlphaFoldDB" id="A0A2C9WIV7"/>
<evidence type="ECO:0000313" key="3">
    <source>
        <dbReference type="Proteomes" id="UP000091857"/>
    </source>
</evidence>
<dbReference type="Proteomes" id="UP000091857">
    <property type="component" value="Chromosome 1"/>
</dbReference>
<feature type="region of interest" description="Disordered" evidence="1">
    <location>
        <begin position="32"/>
        <end position="79"/>
    </location>
</feature>
<dbReference type="Pfam" id="PF07797">
    <property type="entry name" value="DUF1639"/>
    <property type="match status" value="1"/>
</dbReference>
<evidence type="ECO:0008006" key="4">
    <source>
        <dbReference type="Google" id="ProtNLM"/>
    </source>
</evidence>
<dbReference type="Gramene" id="Manes.01G084300.1.v8.1">
    <property type="protein sequence ID" value="Manes.01G084300.1.v8.1.CDS"/>
    <property type="gene ID" value="Manes.01G084300.v8.1"/>
</dbReference>
<evidence type="ECO:0000313" key="2">
    <source>
        <dbReference type="EMBL" id="OAY60084.1"/>
    </source>
</evidence>
<proteinExistence type="predicted"/>
<comment type="caution">
    <text evidence="2">The sequence shown here is derived from an EMBL/GenBank/DDBJ whole genome shotgun (WGS) entry which is preliminary data.</text>
</comment>
<dbReference type="OrthoDB" id="909814at2759"/>
<gene>
    <name evidence="2" type="ORF">MANES_01G084300v8</name>
</gene>
<dbReference type="InterPro" id="IPR012438">
    <property type="entry name" value="DUF1639"/>
</dbReference>
<dbReference type="PANTHER" id="PTHR33130">
    <property type="entry name" value="PUTATIVE (DUF1639)-RELATED"/>
    <property type="match status" value="1"/>
</dbReference>
<organism evidence="2 3">
    <name type="scientific">Manihot esculenta</name>
    <name type="common">Cassava</name>
    <name type="synonym">Jatropha manihot</name>
    <dbReference type="NCBI Taxonomy" id="3983"/>
    <lineage>
        <taxon>Eukaryota</taxon>
        <taxon>Viridiplantae</taxon>
        <taxon>Streptophyta</taxon>
        <taxon>Embryophyta</taxon>
        <taxon>Tracheophyta</taxon>
        <taxon>Spermatophyta</taxon>
        <taxon>Magnoliopsida</taxon>
        <taxon>eudicotyledons</taxon>
        <taxon>Gunneridae</taxon>
        <taxon>Pentapetalae</taxon>
        <taxon>rosids</taxon>
        <taxon>fabids</taxon>
        <taxon>Malpighiales</taxon>
        <taxon>Euphorbiaceae</taxon>
        <taxon>Crotonoideae</taxon>
        <taxon>Manihoteae</taxon>
        <taxon>Manihot</taxon>
    </lineage>
</organism>
<sequence length="284" mass="31876">MQVLLVMATAPVKPQPLHNFPLSLKWGQTTALSAPTNHHPHHRSTSTGRITSALAPDSETESDQELTTVRNPPRVGSRSARVHRFSFTSCSSLIPKPKNSSMENMQKQTTVLETEVAEKPRKQVTVLENNGADAEEEEVEEKQKQEEEEGNSRPWKLRPRKGILAAKNGGELKEAVMLHVNEQRERDNTPQLQPKSMRLRGFVESAGGGGGLCLEKKEKRKFWIALSREEIEEDIFALTGSRPARRPRKRPKNVQKVLDNVFPGLWLVGTTADSYRVADPPVKR</sequence>
<reference evidence="3" key="1">
    <citation type="journal article" date="2016" name="Nat. Biotechnol.">
        <title>Sequencing wild and cultivated cassava and related species reveals extensive interspecific hybridization and genetic diversity.</title>
        <authorList>
            <person name="Bredeson J.V."/>
            <person name="Lyons J.B."/>
            <person name="Prochnik S.E."/>
            <person name="Wu G.A."/>
            <person name="Ha C.M."/>
            <person name="Edsinger-Gonzales E."/>
            <person name="Grimwood J."/>
            <person name="Schmutz J."/>
            <person name="Rabbi I.Y."/>
            <person name="Egesi C."/>
            <person name="Nauluvula P."/>
            <person name="Lebot V."/>
            <person name="Ndunguru J."/>
            <person name="Mkamilo G."/>
            <person name="Bart R.S."/>
            <person name="Setter T.L."/>
            <person name="Gleadow R.M."/>
            <person name="Kulakow P."/>
            <person name="Ferguson M.E."/>
            <person name="Rounsley S."/>
            <person name="Rokhsar D.S."/>
        </authorList>
    </citation>
    <scope>NUCLEOTIDE SEQUENCE [LARGE SCALE GENOMIC DNA]</scope>
    <source>
        <strain evidence="3">cv. AM560-2</strain>
    </source>
</reference>
<dbReference type="STRING" id="3983.A0A2C9WIV7"/>
<protein>
    <recommendedName>
        <fullName evidence="4">DUF1639 family protein</fullName>
    </recommendedName>
</protein>
<accession>A0A2C9WIV7</accession>
<dbReference type="EMBL" id="CM004387">
    <property type="protein sequence ID" value="OAY60084.1"/>
    <property type="molecule type" value="Genomic_DNA"/>
</dbReference>
<feature type="region of interest" description="Disordered" evidence="1">
    <location>
        <begin position="128"/>
        <end position="155"/>
    </location>
</feature>
<dbReference type="OMA" id="FWITHAS"/>
<name>A0A2C9WIV7_MANES</name>
<dbReference type="PANTHER" id="PTHR33130:SF40">
    <property type="entry name" value="CHROMOGRANIN (DUF1639)"/>
    <property type="match status" value="1"/>
</dbReference>
<evidence type="ECO:0000256" key="1">
    <source>
        <dbReference type="SAM" id="MobiDB-lite"/>
    </source>
</evidence>
<dbReference type="Gramene" id="Manes.01G084300.2.v8.1">
    <property type="protein sequence ID" value="Manes.01G084300.2.v8.1.CDS"/>
    <property type="gene ID" value="Manes.01G084300.v8.1"/>
</dbReference>